<reference evidence="2 3" key="1">
    <citation type="submission" date="2024-11" db="EMBL/GenBank/DDBJ databases">
        <title>Adaptive evolution of stress response genes in parasites aligns with host niche diversity.</title>
        <authorList>
            <person name="Hahn C."/>
            <person name="Resl P."/>
        </authorList>
    </citation>
    <scope>NUCLEOTIDE SEQUENCE [LARGE SCALE GENOMIC DNA]</scope>
    <source>
        <strain evidence="2">EGGRZ-B1_66</strain>
        <tissue evidence="2">Body</tissue>
    </source>
</reference>
<dbReference type="InterPro" id="IPR041282">
    <property type="entry name" value="FYVE_2"/>
</dbReference>
<keyword evidence="3" id="KW-1185">Reference proteome</keyword>
<dbReference type="InterPro" id="IPR011011">
    <property type="entry name" value="Znf_FYVE_PHD"/>
</dbReference>
<gene>
    <name evidence="2" type="ORF">Ciccas_010419</name>
</gene>
<protein>
    <recommendedName>
        <fullName evidence="1">FYVE-type zinc finger domain-containing protein</fullName>
    </recommendedName>
</protein>
<dbReference type="Proteomes" id="UP001626550">
    <property type="component" value="Unassembled WGS sequence"/>
</dbReference>
<proteinExistence type="predicted"/>
<sequence>MHSESSTPRSRFNKSTVSTNYQSQVLTDLELSADEETHLVKVLRRFDEQKRVEEDRVRRLRCQLVEVHRERLKTASNCEENCAHCGCKFIALLNPIKRCTACQRNVCGKCSFRHFTTDEVLCKICKVDS</sequence>
<comment type="caution">
    <text evidence="2">The sequence shown here is derived from an EMBL/GenBank/DDBJ whole genome shotgun (WGS) entry which is preliminary data.</text>
</comment>
<evidence type="ECO:0000313" key="2">
    <source>
        <dbReference type="EMBL" id="KAL3311006.1"/>
    </source>
</evidence>
<name>A0ABD2PX35_9PLAT</name>
<dbReference type="SUPFAM" id="SSF57903">
    <property type="entry name" value="FYVE/PHD zinc finger"/>
    <property type="match status" value="1"/>
</dbReference>
<feature type="domain" description="FYVE-type zinc finger" evidence="1">
    <location>
        <begin position="30"/>
        <end position="127"/>
    </location>
</feature>
<dbReference type="AlphaFoldDB" id="A0ABD2PX35"/>
<dbReference type="Gene3D" id="3.30.40.10">
    <property type="entry name" value="Zinc/RING finger domain, C3HC4 (zinc finger)"/>
    <property type="match status" value="1"/>
</dbReference>
<organism evidence="2 3">
    <name type="scientific">Cichlidogyrus casuarinus</name>
    <dbReference type="NCBI Taxonomy" id="1844966"/>
    <lineage>
        <taxon>Eukaryota</taxon>
        <taxon>Metazoa</taxon>
        <taxon>Spiralia</taxon>
        <taxon>Lophotrochozoa</taxon>
        <taxon>Platyhelminthes</taxon>
        <taxon>Monogenea</taxon>
        <taxon>Monopisthocotylea</taxon>
        <taxon>Dactylogyridea</taxon>
        <taxon>Ancyrocephalidae</taxon>
        <taxon>Cichlidogyrus</taxon>
    </lineage>
</organism>
<dbReference type="EMBL" id="JBJKFK010002504">
    <property type="protein sequence ID" value="KAL3311006.1"/>
    <property type="molecule type" value="Genomic_DNA"/>
</dbReference>
<evidence type="ECO:0000313" key="3">
    <source>
        <dbReference type="Proteomes" id="UP001626550"/>
    </source>
</evidence>
<dbReference type="Pfam" id="PF02318">
    <property type="entry name" value="FYVE_2"/>
    <property type="match status" value="1"/>
</dbReference>
<evidence type="ECO:0000259" key="1">
    <source>
        <dbReference type="Pfam" id="PF02318"/>
    </source>
</evidence>
<accession>A0ABD2PX35</accession>
<dbReference type="InterPro" id="IPR013083">
    <property type="entry name" value="Znf_RING/FYVE/PHD"/>
</dbReference>